<dbReference type="SUPFAM" id="SSF53335">
    <property type="entry name" value="S-adenosyl-L-methionine-dependent methyltransferases"/>
    <property type="match status" value="1"/>
</dbReference>
<organism evidence="1 2">
    <name type="scientific">Thermomonospora echinospora</name>
    <dbReference type="NCBI Taxonomy" id="1992"/>
    <lineage>
        <taxon>Bacteria</taxon>
        <taxon>Bacillati</taxon>
        <taxon>Actinomycetota</taxon>
        <taxon>Actinomycetes</taxon>
        <taxon>Streptosporangiales</taxon>
        <taxon>Thermomonosporaceae</taxon>
        <taxon>Thermomonospora</taxon>
    </lineage>
</organism>
<dbReference type="CDD" id="cd02440">
    <property type="entry name" value="AdoMet_MTases"/>
    <property type="match status" value="1"/>
</dbReference>
<keyword evidence="1" id="KW-0808">Transferase</keyword>
<proteinExistence type="predicted"/>
<dbReference type="Proteomes" id="UP000236723">
    <property type="component" value="Unassembled WGS sequence"/>
</dbReference>
<dbReference type="InterPro" id="IPR029063">
    <property type="entry name" value="SAM-dependent_MTases_sf"/>
</dbReference>
<reference evidence="2" key="1">
    <citation type="submission" date="2016-10" db="EMBL/GenBank/DDBJ databases">
        <authorList>
            <person name="Varghese N."/>
            <person name="Submissions S."/>
        </authorList>
    </citation>
    <scope>NUCLEOTIDE SEQUENCE [LARGE SCALE GENOMIC DNA]</scope>
    <source>
        <strain evidence="2">DSM 43163</strain>
    </source>
</reference>
<name>A0A1H5XWV0_9ACTN</name>
<dbReference type="OrthoDB" id="3216820at2"/>
<dbReference type="EMBL" id="FNVO01000003">
    <property type="protein sequence ID" value="SEG15927.1"/>
    <property type="molecule type" value="Genomic_DNA"/>
</dbReference>
<keyword evidence="2" id="KW-1185">Reference proteome</keyword>
<dbReference type="GO" id="GO:0008168">
    <property type="term" value="F:methyltransferase activity"/>
    <property type="evidence" value="ECO:0007669"/>
    <property type="project" value="UniProtKB-KW"/>
</dbReference>
<dbReference type="RefSeq" id="WP_103937350.1">
    <property type="nucleotide sequence ID" value="NZ_FNVO01000003.1"/>
</dbReference>
<evidence type="ECO:0000313" key="2">
    <source>
        <dbReference type="Proteomes" id="UP000236723"/>
    </source>
</evidence>
<dbReference type="AlphaFoldDB" id="A0A1H5XWV0"/>
<accession>A0A1H5XWV0</accession>
<evidence type="ECO:0000313" key="1">
    <source>
        <dbReference type="EMBL" id="SEG15927.1"/>
    </source>
</evidence>
<sequence>MTGEQAPSGVDVTTPNVARIYDYFLGGKDNYAADRAAAEQIMQTVPEAPLAARANRAFLTRAVRFLAAEAGIRQFVDIGAGLPTQGNVHEVARRAIPDARVAYVDNDPVVLAHGRALLAGDDLVTVVQGDLRRPEEILGEPALRELIDLDRPVAVLLVAVLHFIADAEDPYAMVERLLDGLPSGSHLVISHGYQGGMDQDASTRAEGVYRRSTSAIHSRDPGQVRRFFGDWTVLDPGVVWITQWRPESTDEITDPSTTHFLGAMGHKA</sequence>
<dbReference type="Gene3D" id="3.40.50.150">
    <property type="entry name" value="Vaccinia Virus protein VP39"/>
    <property type="match status" value="1"/>
</dbReference>
<dbReference type="GO" id="GO:0032259">
    <property type="term" value="P:methylation"/>
    <property type="evidence" value="ECO:0007669"/>
    <property type="project" value="UniProtKB-KW"/>
</dbReference>
<keyword evidence="1" id="KW-0489">Methyltransferase</keyword>
<dbReference type="InterPro" id="IPR006764">
    <property type="entry name" value="SAM_dep_MeTrfase_SAV2177_type"/>
</dbReference>
<gene>
    <name evidence="1" type="ORF">SAMN04489712_103436</name>
</gene>
<protein>
    <submittedName>
        <fullName evidence="1">S-adenosyl methyltransferase</fullName>
    </submittedName>
</protein>
<dbReference type="PIRSF" id="PIRSF017393">
    <property type="entry name" value="MTase_SAV2177"/>
    <property type="match status" value="1"/>
</dbReference>
<dbReference type="Pfam" id="PF04672">
    <property type="entry name" value="Methyltransf_19"/>
    <property type="match status" value="1"/>
</dbReference>